<reference evidence="1" key="1">
    <citation type="submission" date="2022-08" db="EMBL/GenBank/DDBJ databases">
        <authorList>
            <person name="Marques A."/>
        </authorList>
    </citation>
    <scope>NUCLEOTIDE SEQUENCE</scope>
    <source>
        <strain evidence="1">RhyPub2mFocal</strain>
        <tissue evidence="1">Leaves</tissue>
    </source>
</reference>
<comment type="caution">
    <text evidence="1">The sequence shown here is derived from an EMBL/GenBank/DDBJ whole genome shotgun (WGS) entry which is preliminary data.</text>
</comment>
<dbReference type="PANTHER" id="PTHR31257">
    <property type="entry name" value="RICIN B-LIKE LECTIN EULS3"/>
    <property type="match status" value="1"/>
</dbReference>
<dbReference type="SUPFAM" id="SSF50370">
    <property type="entry name" value="Ricin B-like lectins"/>
    <property type="match status" value="3"/>
</dbReference>
<evidence type="ECO:0000313" key="2">
    <source>
        <dbReference type="Proteomes" id="UP001140206"/>
    </source>
</evidence>
<dbReference type="AlphaFoldDB" id="A0AAV8DLF3"/>
<dbReference type="InterPro" id="IPR040249">
    <property type="entry name" value="Ricin_B-like_lectin_EULS3-like"/>
</dbReference>
<name>A0AAV8DLF3_9POAL</name>
<keyword evidence="2" id="KW-1185">Reference proteome</keyword>
<organism evidence="1 2">
    <name type="scientific">Rhynchospora pubera</name>
    <dbReference type="NCBI Taxonomy" id="906938"/>
    <lineage>
        <taxon>Eukaryota</taxon>
        <taxon>Viridiplantae</taxon>
        <taxon>Streptophyta</taxon>
        <taxon>Embryophyta</taxon>
        <taxon>Tracheophyta</taxon>
        <taxon>Spermatophyta</taxon>
        <taxon>Magnoliopsida</taxon>
        <taxon>Liliopsida</taxon>
        <taxon>Poales</taxon>
        <taxon>Cyperaceae</taxon>
        <taxon>Cyperoideae</taxon>
        <taxon>Rhynchosporeae</taxon>
        <taxon>Rhynchospora</taxon>
    </lineage>
</organism>
<dbReference type="PANTHER" id="PTHR31257:SF17">
    <property type="entry name" value="RICIN B LECTIN DOMAIN-CONTAINING PROTEIN"/>
    <property type="match status" value="1"/>
</dbReference>
<dbReference type="InterPro" id="IPR035992">
    <property type="entry name" value="Ricin_B-like_lectins"/>
</dbReference>
<accession>A0AAV8DLF3</accession>
<dbReference type="Proteomes" id="UP001140206">
    <property type="component" value="Chromosome 4"/>
</dbReference>
<dbReference type="Gene3D" id="2.80.10.50">
    <property type="match status" value="3"/>
</dbReference>
<evidence type="ECO:0000313" key="1">
    <source>
        <dbReference type="EMBL" id="KAJ4768734.1"/>
    </source>
</evidence>
<sequence>MEGHHHLDQHPQPPTVKIFCHANEGYCLSIRDGQVVLALANPLDPFQHWIKDTRHSTKVKDVEGRSAFSLVNKATGEAIKHSLGDKHPVRLVLFNPQNLDESVLWTESGNVRNGFRCIRMVNNISLTLDALGGHVEVHDGTSVVNWPCWNGDNQIWKMVSYGYDAIPNPIHGAPISLCTPCVPVVFGHHPCPLAVSSQPPMVKIFCGANEGYHLSIRDGKVVLASANPHDPFQHWIKEMRHSTKVKDVEGRPAFALVNKSTGEAIKQSLGDRHPVRLVPFNPHDLDESVLWTESSNVRNGFRYIRMVNNISLTLDVIDGQIHDGAIVINWPCINGENQIWKMVPHGDEAIPNLIHGAPISLCTPCVPVGFGHHPRPLAASSQPQTVKIFCRANERYCLSIRDGKVILASANPHDPFQHWIKEMRHSTKVKDVEGRPAFALVNKATGEVIKQSLGDTHPVHLVPFNPHDLDESMLWTESSDVRDGFKCIRMVNNISSTLDALAGHVEVHDGTSVVNWQCWNGDNQIWKMVPYDDEAIPNPTYGAPTSCCTIHVASCRL</sequence>
<protein>
    <submittedName>
        <fullName evidence="1">Ricin B-like lectin R40G2</fullName>
    </submittedName>
</protein>
<proteinExistence type="predicted"/>
<dbReference type="CDD" id="cd23431">
    <property type="entry name" value="beta-trefoil_Ricin_AtEULS3-like"/>
    <property type="match status" value="3"/>
</dbReference>
<gene>
    <name evidence="1" type="ORF">LUZ62_079109</name>
</gene>
<dbReference type="EMBL" id="JAMFTS010000004">
    <property type="protein sequence ID" value="KAJ4768734.1"/>
    <property type="molecule type" value="Genomic_DNA"/>
</dbReference>